<gene>
    <name evidence="2" type="ORF">L9F63_008139</name>
</gene>
<keyword evidence="1" id="KW-1133">Transmembrane helix</keyword>
<comment type="caution">
    <text evidence="2">The sequence shown here is derived from an EMBL/GenBank/DDBJ whole genome shotgun (WGS) entry which is preliminary data.</text>
</comment>
<evidence type="ECO:0008006" key="4">
    <source>
        <dbReference type="Google" id="ProtNLM"/>
    </source>
</evidence>
<name>A0AAD7Z6A9_DIPPU</name>
<reference evidence="2" key="2">
    <citation type="submission" date="2023-05" db="EMBL/GenBank/DDBJ databases">
        <authorList>
            <person name="Fouks B."/>
        </authorList>
    </citation>
    <scope>NUCLEOTIDE SEQUENCE</scope>
    <source>
        <strain evidence="2">Stay&amp;Tobe</strain>
        <tissue evidence="2">Testes</tissue>
    </source>
</reference>
<sequence length="173" mass="19553">MESACTDVLKVTEDDRELLSMCGEKEDPLVLESTGTALDVIVSIRSKKVFPKRGVLFQYKALGCPPLTPPKDGYEVDRNISDAHYMCCVGFVFPDTMRRERSLHCENQNTWSMDLPDCINIILPTLIICILLTGNGVIIFVIFYLRKSSLQECSCVFKSRLITISWIDHINGE</sequence>
<evidence type="ECO:0000256" key="1">
    <source>
        <dbReference type="SAM" id="Phobius"/>
    </source>
</evidence>
<proteinExistence type="predicted"/>
<feature type="transmembrane region" description="Helical" evidence="1">
    <location>
        <begin position="121"/>
        <end position="145"/>
    </location>
</feature>
<protein>
    <recommendedName>
        <fullName evidence="4">Sushi domain-containing protein</fullName>
    </recommendedName>
</protein>
<keyword evidence="1" id="KW-0812">Transmembrane</keyword>
<keyword evidence="3" id="KW-1185">Reference proteome</keyword>
<dbReference type="AlphaFoldDB" id="A0AAD7Z6A9"/>
<evidence type="ECO:0000313" key="2">
    <source>
        <dbReference type="EMBL" id="KAJ9574704.1"/>
    </source>
</evidence>
<evidence type="ECO:0000313" key="3">
    <source>
        <dbReference type="Proteomes" id="UP001233999"/>
    </source>
</evidence>
<organism evidence="2 3">
    <name type="scientific">Diploptera punctata</name>
    <name type="common">Pacific beetle cockroach</name>
    <dbReference type="NCBI Taxonomy" id="6984"/>
    <lineage>
        <taxon>Eukaryota</taxon>
        <taxon>Metazoa</taxon>
        <taxon>Ecdysozoa</taxon>
        <taxon>Arthropoda</taxon>
        <taxon>Hexapoda</taxon>
        <taxon>Insecta</taxon>
        <taxon>Pterygota</taxon>
        <taxon>Neoptera</taxon>
        <taxon>Polyneoptera</taxon>
        <taxon>Dictyoptera</taxon>
        <taxon>Blattodea</taxon>
        <taxon>Blaberoidea</taxon>
        <taxon>Blaberidae</taxon>
        <taxon>Diplopterinae</taxon>
        <taxon>Diploptera</taxon>
    </lineage>
</organism>
<dbReference type="EMBL" id="JASPKZ010010268">
    <property type="protein sequence ID" value="KAJ9574704.1"/>
    <property type="molecule type" value="Genomic_DNA"/>
</dbReference>
<reference evidence="2" key="1">
    <citation type="journal article" date="2023" name="IScience">
        <title>Live-bearing cockroach genome reveals convergent evolutionary mechanisms linked to viviparity in insects and beyond.</title>
        <authorList>
            <person name="Fouks B."/>
            <person name="Harrison M.C."/>
            <person name="Mikhailova A.A."/>
            <person name="Marchal E."/>
            <person name="English S."/>
            <person name="Carruthers M."/>
            <person name="Jennings E.C."/>
            <person name="Chiamaka E.L."/>
            <person name="Frigard R.A."/>
            <person name="Pippel M."/>
            <person name="Attardo G.M."/>
            <person name="Benoit J.B."/>
            <person name="Bornberg-Bauer E."/>
            <person name="Tobe S.S."/>
        </authorList>
    </citation>
    <scope>NUCLEOTIDE SEQUENCE</scope>
    <source>
        <strain evidence="2">Stay&amp;Tobe</strain>
    </source>
</reference>
<keyword evidence="1" id="KW-0472">Membrane</keyword>
<accession>A0AAD7Z6A9</accession>
<dbReference type="Proteomes" id="UP001233999">
    <property type="component" value="Unassembled WGS sequence"/>
</dbReference>